<proteinExistence type="predicted"/>
<reference evidence="1 2" key="1">
    <citation type="submission" date="2022-01" db="EMBL/GenBank/DDBJ databases">
        <title>A high-quality chromosome-level genome assembly of rohu carp, Labeo rohita.</title>
        <authorList>
            <person name="Arick M.A. II"/>
            <person name="Hsu C.-Y."/>
            <person name="Magbanua Z."/>
            <person name="Pechanova O."/>
            <person name="Grover C."/>
            <person name="Miller E."/>
            <person name="Thrash A."/>
            <person name="Ezzel L."/>
            <person name="Alam S."/>
            <person name="Benzie J."/>
            <person name="Hamilton M."/>
            <person name="Karsi A."/>
            <person name="Lawrence M.L."/>
            <person name="Peterson D.G."/>
        </authorList>
    </citation>
    <scope>NUCLEOTIDE SEQUENCE [LARGE SCALE GENOMIC DNA]</scope>
    <source>
        <strain evidence="2">BAU-BD-2019</strain>
        <tissue evidence="1">Blood</tissue>
    </source>
</reference>
<dbReference type="InterPro" id="IPR036179">
    <property type="entry name" value="Ig-like_dom_sf"/>
</dbReference>
<sequence length="178" mass="20034">MTSKYHESSKEQCAFESLSQYFDVMHQSVCAALVHVKHIQVSDEGKFILYTDVTEIQTDDEITWTFGTNRNVIAKISGKTSEIDDGPDGRFRDRLKLDHQIGSLTIINIKTEHAGVYEVNISRRSRDTSMGLNHGTGGHLRVVCLLSPPFPIPTRAVLPSLRLVFDVRGLKQPQKHCI</sequence>
<evidence type="ECO:0000313" key="2">
    <source>
        <dbReference type="Proteomes" id="UP000830375"/>
    </source>
</evidence>
<organism evidence="1 2">
    <name type="scientific">Labeo rohita</name>
    <name type="common">Indian major carp</name>
    <name type="synonym">Cyprinus rohita</name>
    <dbReference type="NCBI Taxonomy" id="84645"/>
    <lineage>
        <taxon>Eukaryota</taxon>
        <taxon>Metazoa</taxon>
        <taxon>Chordata</taxon>
        <taxon>Craniata</taxon>
        <taxon>Vertebrata</taxon>
        <taxon>Euteleostomi</taxon>
        <taxon>Actinopterygii</taxon>
        <taxon>Neopterygii</taxon>
        <taxon>Teleostei</taxon>
        <taxon>Ostariophysi</taxon>
        <taxon>Cypriniformes</taxon>
        <taxon>Cyprinidae</taxon>
        <taxon>Labeoninae</taxon>
        <taxon>Labeonini</taxon>
        <taxon>Labeo</taxon>
    </lineage>
</organism>
<dbReference type="EMBL" id="JACTAM010000543">
    <property type="protein sequence ID" value="KAI2647170.1"/>
    <property type="molecule type" value="Genomic_DNA"/>
</dbReference>
<accession>A0ABQ8L8V9</accession>
<dbReference type="PANTHER" id="PTHR21063">
    <property type="entry name" value="LFA-3"/>
    <property type="match status" value="1"/>
</dbReference>
<dbReference type="SUPFAM" id="SSF48726">
    <property type="entry name" value="Immunoglobulin"/>
    <property type="match status" value="1"/>
</dbReference>
<evidence type="ECO:0000313" key="1">
    <source>
        <dbReference type="EMBL" id="KAI2647170.1"/>
    </source>
</evidence>
<dbReference type="InterPro" id="IPR013783">
    <property type="entry name" value="Ig-like_fold"/>
</dbReference>
<name>A0ABQ8L8V9_LABRO</name>
<dbReference type="Gene3D" id="2.60.40.10">
    <property type="entry name" value="Immunoglobulins"/>
    <property type="match status" value="1"/>
</dbReference>
<keyword evidence="2" id="KW-1185">Reference proteome</keyword>
<gene>
    <name evidence="1" type="ORF">H4Q32_029628</name>
</gene>
<dbReference type="PANTHER" id="PTHR21063:SF4">
    <property type="entry name" value="CD48 ANTIGEN-RELATED"/>
    <property type="match status" value="1"/>
</dbReference>
<comment type="caution">
    <text evidence="1">The sequence shown here is derived from an EMBL/GenBank/DDBJ whole genome shotgun (WGS) entry which is preliminary data.</text>
</comment>
<dbReference type="Proteomes" id="UP000830375">
    <property type="component" value="Unassembled WGS sequence"/>
</dbReference>
<protein>
    <submittedName>
        <fullName evidence="1">SLAM family member 9</fullName>
    </submittedName>
</protein>